<sequence length="129" mass="14638">MRERGNAAGQVTKLLKPIFEDFSKHLQAHDFAKAAVHLDPDYVVVHAGHKAIYGREALKKSYEEAVQKYGKGTPKITPQEFHKSGSFIIVCGHTETNTEKMGLKKANFTHLWRKHGDTYLLLYDEVKEA</sequence>
<proteinExistence type="predicted"/>
<dbReference type="Pfam" id="PF14534">
    <property type="entry name" value="DUF4440"/>
    <property type="match status" value="1"/>
</dbReference>
<evidence type="ECO:0000313" key="2">
    <source>
        <dbReference type="EMBL" id="KHJ91281.1"/>
    </source>
</evidence>
<evidence type="ECO:0000313" key="3">
    <source>
        <dbReference type="Proteomes" id="UP000053660"/>
    </source>
</evidence>
<reference evidence="2 3" key="1">
    <citation type="submission" date="2014-03" db="EMBL/GenBank/DDBJ databases">
        <title>Draft genome of the hookworm Oesophagostomum dentatum.</title>
        <authorList>
            <person name="Mitreva M."/>
        </authorList>
    </citation>
    <scope>NUCLEOTIDE SEQUENCE [LARGE SCALE GENOMIC DNA]</scope>
    <source>
        <strain evidence="2 3">OD-Hann</strain>
    </source>
</reference>
<accession>A0A0B1T570</accession>
<dbReference type="Proteomes" id="UP000053660">
    <property type="component" value="Unassembled WGS sequence"/>
</dbReference>
<keyword evidence="3" id="KW-1185">Reference proteome</keyword>
<dbReference type="SUPFAM" id="SSF54427">
    <property type="entry name" value="NTF2-like"/>
    <property type="match status" value="1"/>
</dbReference>
<dbReference type="InterPro" id="IPR027843">
    <property type="entry name" value="DUF4440"/>
</dbReference>
<organism evidence="2 3">
    <name type="scientific">Oesophagostomum dentatum</name>
    <name type="common">Nodular worm</name>
    <dbReference type="NCBI Taxonomy" id="61180"/>
    <lineage>
        <taxon>Eukaryota</taxon>
        <taxon>Metazoa</taxon>
        <taxon>Ecdysozoa</taxon>
        <taxon>Nematoda</taxon>
        <taxon>Chromadorea</taxon>
        <taxon>Rhabditida</taxon>
        <taxon>Rhabditina</taxon>
        <taxon>Rhabditomorpha</taxon>
        <taxon>Strongyloidea</taxon>
        <taxon>Strongylidae</taxon>
        <taxon>Oesophagostomum</taxon>
    </lineage>
</organism>
<gene>
    <name evidence="2" type="ORF">OESDEN_08857</name>
</gene>
<name>A0A0B1T570_OESDE</name>
<dbReference type="InterPro" id="IPR032710">
    <property type="entry name" value="NTF2-like_dom_sf"/>
</dbReference>
<feature type="domain" description="DUF4440" evidence="1">
    <location>
        <begin position="17"/>
        <end position="120"/>
    </location>
</feature>
<dbReference type="Gene3D" id="3.10.450.50">
    <property type="match status" value="1"/>
</dbReference>
<dbReference type="AlphaFoldDB" id="A0A0B1T570"/>
<protein>
    <recommendedName>
        <fullName evidence="1">DUF4440 domain-containing protein</fullName>
    </recommendedName>
</protein>
<evidence type="ECO:0000259" key="1">
    <source>
        <dbReference type="Pfam" id="PF14534"/>
    </source>
</evidence>
<dbReference type="EMBL" id="KN552200">
    <property type="protein sequence ID" value="KHJ91281.1"/>
    <property type="molecule type" value="Genomic_DNA"/>
</dbReference>